<dbReference type="EMBL" id="JBEHCU010005541">
    <property type="protein sequence ID" value="KAL1399454.1"/>
    <property type="molecule type" value="Genomic_DNA"/>
</dbReference>
<accession>A0ABD1DJ75</accession>
<keyword evidence="1" id="KW-0175">Coiled coil</keyword>
<feature type="region of interest" description="Disordered" evidence="2">
    <location>
        <begin position="76"/>
        <end position="134"/>
    </location>
</feature>
<sequence>MQFKEEERLMLKDIQDKRILMEQQMRDKEEYERNTRQAEALQNKKDLIQRIKSNQTSFDEEMASLDKELEQLKAADKTTLKIPAGTGGGEDHGNDGDSEDSSEDSALSKVDAESTRREKKPARPTKAQMAARNGITRRLPNFDGKHEDCPLFYGTYCASNEACGYTDVENLVRLQECLKDQALAWVKGQLIMPKTVLRAIAKLKL</sequence>
<organism evidence="3 4">
    <name type="scientific">Culex pipiens pipiens</name>
    <name type="common">Northern house mosquito</name>
    <dbReference type="NCBI Taxonomy" id="38569"/>
    <lineage>
        <taxon>Eukaryota</taxon>
        <taxon>Metazoa</taxon>
        <taxon>Ecdysozoa</taxon>
        <taxon>Arthropoda</taxon>
        <taxon>Hexapoda</taxon>
        <taxon>Insecta</taxon>
        <taxon>Pterygota</taxon>
        <taxon>Neoptera</taxon>
        <taxon>Endopterygota</taxon>
        <taxon>Diptera</taxon>
        <taxon>Nematocera</taxon>
        <taxon>Culicoidea</taxon>
        <taxon>Culicidae</taxon>
        <taxon>Culicinae</taxon>
        <taxon>Culicini</taxon>
        <taxon>Culex</taxon>
        <taxon>Culex</taxon>
    </lineage>
</organism>
<evidence type="ECO:0000256" key="2">
    <source>
        <dbReference type="SAM" id="MobiDB-lite"/>
    </source>
</evidence>
<reference evidence="3 4" key="1">
    <citation type="submission" date="2024-05" db="EMBL/GenBank/DDBJ databases">
        <title>Culex pipiens pipiens assembly and annotation.</title>
        <authorList>
            <person name="Alout H."/>
            <person name="Durand T."/>
        </authorList>
    </citation>
    <scope>NUCLEOTIDE SEQUENCE [LARGE SCALE GENOMIC DNA]</scope>
    <source>
        <strain evidence="3">HA-2024</strain>
        <tissue evidence="3">Whole body</tissue>
    </source>
</reference>
<comment type="caution">
    <text evidence="3">The sequence shown here is derived from an EMBL/GenBank/DDBJ whole genome shotgun (WGS) entry which is preliminary data.</text>
</comment>
<proteinExistence type="predicted"/>
<feature type="coiled-coil region" evidence="1">
    <location>
        <begin position="14"/>
        <end position="75"/>
    </location>
</feature>
<name>A0ABD1DJ75_CULPP</name>
<gene>
    <name evidence="3" type="ORF">pipiens_008199</name>
</gene>
<evidence type="ECO:0000313" key="3">
    <source>
        <dbReference type="EMBL" id="KAL1399454.1"/>
    </source>
</evidence>
<dbReference type="Proteomes" id="UP001562425">
    <property type="component" value="Unassembled WGS sequence"/>
</dbReference>
<evidence type="ECO:0000256" key="1">
    <source>
        <dbReference type="SAM" id="Coils"/>
    </source>
</evidence>
<feature type="non-terminal residue" evidence="3">
    <location>
        <position position="205"/>
    </location>
</feature>
<keyword evidence="4" id="KW-1185">Reference proteome</keyword>
<evidence type="ECO:0000313" key="4">
    <source>
        <dbReference type="Proteomes" id="UP001562425"/>
    </source>
</evidence>
<dbReference type="AlphaFoldDB" id="A0ABD1DJ75"/>
<protein>
    <submittedName>
        <fullName evidence="3">Uncharacterized protein</fullName>
    </submittedName>
</protein>